<reference evidence="1 2" key="1">
    <citation type="submission" date="2020-02" db="EMBL/GenBank/DDBJ databases">
        <authorList>
            <person name="Hogendoorn C."/>
        </authorList>
    </citation>
    <scope>NUCLEOTIDE SEQUENCE [LARGE SCALE GENOMIC DNA]</scope>
    <source>
        <strain evidence="1">METHB21</strain>
    </source>
</reference>
<organism evidence="1 2">
    <name type="scientific">Candidatus Methylobacter favarea</name>
    <dbReference type="NCBI Taxonomy" id="2707345"/>
    <lineage>
        <taxon>Bacteria</taxon>
        <taxon>Pseudomonadati</taxon>
        <taxon>Pseudomonadota</taxon>
        <taxon>Gammaproteobacteria</taxon>
        <taxon>Methylococcales</taxon>
        <taxon>Methylococcaceae</taxon>
        <taxon>Methylobacter</taxon>
    </lineage>
</organism>
<proteinExistence type="predicted"/>
<keyword evidence="2" id="KW-1185">Reference proteome</keyword>
<dbReference type="Proteomes" id="UP000494216">
    <property type="component" value="Unassembled WGS sequence"/>
</dbReference>
<sequence>MPYRFWGLLDSCLAATEGFQLTPELGGTFSPYRRHPDRFGMYELGDPLASK</sequence>
<evidence type="ECO:0000313" key="1">
    <source>
        <dbReference type="EMBL" id="CAA9891608.1"/>
    </source>
</evidence>
<evidence type="ECO:0000313" key="2">
    <source>
        <dbReference type="Proteomes" id="UP000494216"/>
    </source>
</evidence>
<name>A0A8S0WJZ3_9GAMM</name>
<accession>A0A8S0WJZ3</accession>
<dbReference type="AlphaFoldDB" id="A0A8S0WJZ3"/>
<protein>
    <submittedName>
        <fullName evidence="1">Uncharacterized protein</fullName>
    </submittedName>
</protein>
<gene>
    <name evidence="1" type="ORF">METHB2_460001</name>
</gene>
<comment type="caution">
    <text evidence="1">The sequence shown here is derived from an EMBL/GenBank/DDBJ whole genome shotgun (WGS) entry which is preliminary data.</text>
</comment>
<dbReference type="EMBL" id="CADCXN010000076">
    <property type="protein sequence ID" value="CAA9891608.1"/>
    <property type="molecule type" value="Genomic_DNA"/>
</dbReference>